<evidence type="ECO:0000313" key="2">
    <source>
        <dbReference type="EMBL" id="QLQ33860.1"/>
    </source>
</evidence>
<dbReference type="SUPFAM" id="SSF47598">
    <property type="entry name" value="Ribbon-helix-helix"/>
    <property type="match status" value="1"/>
</dbReference>
<organism evidence="2 3">
    <name type="scientific">Candidatus Thiothrix singaporensis</name>
    <dbReference type="NCBI Taxonomy" id="2799669"/>
    <lineage>
        <taxon>Bacteria</taxon>
        <taxon>Pseudomonadati</taxon>
        <taxon>Pseudomonadota</taxon>
        <taxon>Gammaproteobacteria</taxon>
        <taxon>Thiotrichales</taxon>
        <taxon>Thiotrichaceae</taxon>
        <taxon>Thiothrix</taxon>
    </lineage>
</organism>
<dbReference type="EMBL" id="CP059265">
    <property type="protein sequence ID" value="QLQ33860.1"/>
    <property type="molecule type" value="Genomic_DNA"/>
</dbReference>
<dbReference type="InterPro" id="IPR010985">
    <property type="entry name" value="Ribbon_hlx_hlx"/>
</dbReference>
<protein>
    <submittedName>
        <fullName evidence="2">Ribbon-helix-helix protein, CopG family</fullName>
    </submittedName>
</protein>
<dbReference type="Proteomes" id="UP000510621">
    <property type="component" value="Chromosome"/>
</dbReference>
<accession>A0A7L6AXD5</accession>
<gene>
    <name evidence="2" type="ORF">HZT40_22105</name>
</gene>
<reference evidence="2" key="1">
    <citation type="submission" date="2020-06" db="EMBL/GenBank/DDBJ databases">
        <title>Analysis procedures for assessing recovery of high quality, complete, closed genomes from Nanopore long read metagenome sequencing.</title>
        <authorList>
            <person name="Bessarab I."/>
            <person name="Arumugam K."/>
            <person name="Haryono M."/>
            <person name="Liu X."/>
            <person name="Roy S."/>
            <person name="Zuniga-Montanez R.E."/>
            <person name="Qiu G."/>
            <person name="Drautz-Moses D.I."/>
            <person name="Law Y.Y."/>
            <person name="Wuertz S."/>
            <person name="Lauro F.M."/>
            <person name="Huson D.H."/>
            <person name="Williams R.B."/>
        </authorList>
    </citation>
    <scope>NUCLEOTIDE SEQUENCE [LARGE SCALE GENOMIC DNA]</scope>
    <source>
        <strain evidence="2">SSD2</strain>
    </source>
</reference>
<feature type="domain" description="Ribbon-helix-helix protein CopG" evidence="1">
    <location>
        <begin position="1"/>
        <end position="40"/>
    </location>
</feature>
<dbReference type="GO" id="GO:0006355">
    <property type="term" value="P:regulation of DNA-templated transcription"/>
    <property type="evidence" value="ECO:0007669"/>
    <property type="project" value="InterPro"/>
</dbReference>
<evidence type="ECO:0000313" key="3">
    <source>
        <dbReference type="Proteomes" id="UP000510621"/>
    </source>
</evidence>
<dbReference type="AlphaFoldDB" id="A0A7L6AXD5"/>
<dbReference type="KEGG" id="this:HZT40_22105"/>
<proteinExistence type="predicted"/>
<dbReference type="Pfam" id="PF01402">
    <property type="entry name" value="RHH_1"/>
    <property type="match status" value="1"/>
</dbReference>
<dbReference type="CDD" id="cd22231">
    <property type="entry name" value="RHH_NikR_HicB-like"/>
    <property type="match status" value="1"/>
</dbReference>
<sequence length="76" mass="8314">MSLSIRLDKTLEESLRRRLQAEQISLSDFIRDAIREKLAKDEGKASPYALANTCSAATPAGVMISAPTARLCYGKN</sequence>
<dbReference type="InterPro" id="IPR002145">
    <property type="entry name" value="CopG"/>
</dbReference>
<keyword evidence="3" id="KW-1185">Reference proteome</keyword>
<name>A0A7L6AXD5_9GAMM</name>
<evidence type="ECO:0000259" key="1">
    <source>
        <dbReference type="Pfam" id="PF01402"/>
    </source>
</evidence>